<comment type="caution">
    <text evidence="5">The sequence shown here is derived from an EMBL/GenBank/DDBJ whole genome shotgun (WGS) entry which is preliminary data.</text>
</comment>
<dbReference type="Gene3D" id="3.20.20.150">
    <property type="entry name" value="Divalent-metal-dependent TIM barrel enzymes"/>
    <property type="match status" value="1"/>
</dbReference>
<proteinExistence type="inferred from homology"/>
<dbReference type="PANTHER" id="PTHR43489">
    <property type="entry name" value="ISOMERASE"/>
    <property type="match status" value="1"/>
</dbReference>
<name>A0A967KBV5_9PROT</name>
<dbReference type="InterPro" id="IPR036237">
    <property type="entry name" value="Xyl_isomerase-like_sf"/>
</dbReference>
<gene>
    <name evidence="5" type="ORF">HBA54_18340</name>
</gene>
<feature type="domain" description="Xylose isomerase-like TIM barrel" evidence="4">
    <location>
        <begin position="56"/>
        <end position="284"/>
    </location>
</feature>
<dbReference type="InterPro" id="IPR026040">
    <property type="entry name" value="HyI-like"/>
</dbReference>
<reference evidence="5" key="1">
    <citation type="submission" date="2020-03" db="EMBL/GenBank/DDBJ databases">
        <title>Genome of Pelagibius litoralis DSM 21314T.</title>
        <authorList>
            <person name="Wang G."/>
        </authorList>
    </citation>
    <scope>NUCLEOTIDE SEQUENCE</scope>
    <source>
        <strain evidence="5">DSM 21314</strain>
    </source>
</reference>
<dbReference type="Proteomes" id="UP000761264">
    <property type="component" value="Unassembled WGS sequence"/>
</dbReference>
<comment type="similarity">
    <text evidence="2">Belongs to the hyi family.</text>
</comment>
<dbReference type="InterPro" id="IPR013022">
    <property type="entry name" value="Xyl_isomerase-like_TIM-brl"/>
</dbReference>
<protein>
    <submittedName>
        <fullName evidence="5">TIM barrel protein</fullName>
    </submittedName>
</protein>
<dbReference type="SUPFAM" id="SSF51658">
    <property type="entry name" value="Xylose isomerase-like"/>
    <property type="match status" value="1"/>
</dbReference>
<dbReference type="InterPro" id="IPR050417">
    <property type="entry name" value="Sugar_Epim/Isomerase"/>
</dbReference>
<feature type="active site" description="Proton donor/acceptor" evidence="3">
    <location>
        <position position="177"/>
    </location>
</feature>
<organism evidence="5 6">
    <name type="scientific">Pelagibius litoralis</name>
    <dbReference type="NCBI Taxonomy" id="374515"/>
    <lineage>
        <taxon>Bacteria</taxon>
        <taxon>Pseudomonadati</taxon>
        <taxon>Pseudomonadota</taxon>
        <taxon>Alphaproteobacteria</taxon>
        <taxon>Rhodospirillales</taxon>
        <taxon>Rhodovibrionaceae</taxon>
        <taxon>Pelagibius</taxon>
    </lineage>
</organism>
<evidence type="ECO:0000259" key="4">
    <source>
        <dbReference type="Pfam" id="PF01261"/>
    </source>
</evidence>
<evidence type="ECO:0000256" key="1">
    <source>
        <dbReference type="ARBA" id="ARBA00023235"/>
    </source>
</evidence>
<dbReference type="AlphaFoldDB" id="A0A967KBV5"/>
<keyword evidence="1 2" id="KW-0413">Isomerase</keyword>
<keyword evidence="6" id="KW-1185">Reference proteome</keyword>
<evidence type="ECO:0000313" key="6">
    <source>
        <dbReference type="Proteomes" id="UP000761264"/>
    </source>
</evidence>
<dbReference type="EMBL" id="JAAQPH010000014">
    <property type="protein sequence ID" value="NIA70559.1"/>
    <property type="molecule type" value="Genomic_DNA"/>
</dbReference>
<dbReference type="RefSeq" id="WP_167227277.1">
    <property type="nucleotide sequence ID" value="NZ_JAAQPH010000014.1"/>
</dbReference>
<dbReference type="PIRSF" id="PIRSF006241">
    <property type="entry name" value="HyI"/>
    <property type="match status" value="1"/>
</dbReference>
<dbReference type="Pfam" id="PF01261">
    <property type="entry name" value="AP_endonuc_2"/>
    <property type="match status" value="1"/>
</dbReference>
<accession>A0A967KBV5</accession>
<evidence type="ECO:0000313" key="5">
    <source>
        <dbReference type="EMBL" id="NIA70559.1"/>
    </source>
</evidence>
<feature type="active site" description="Proton donor/acceptor" evidence="3">
    <location>
        <position position="274"/>
    </location>
</feature>
<evidence type="ECO:0000256" key="2">
    <source>
        <dbReference type="PIRNR" id="PIRNR006241"/>
    </source>
</evidence>
<sequence length="299" mass="33137">MLDSPESIQAQIEENPNLLQTPTFALTYAPHLGLLNPNTGMFRHHAGADPVDQVTFMAEQGFTAMEDNWMKVRDIGVQERVGRELTRQGMRMGVIVNTMVYDRPTFVLDDRNERERLMQEVRETAEVARRVGATYVTTLSGTAHPSLPRDYQTANMIENLKWAGEVAAEEGLILALEPINHKGWPGTFMTEVGHAHLIARAAGLPSVKVLYDFWHQQIHGGDLIANLDLAWDEIAYVQIADNPGRVQPGLGEINYGPILQRLAERGFDGIVGLEFENAQPGKAGELAVIEALHAIDPRG</sequence>
<dbReference type="GO" id="GO:0016853">
    <property type="term" value="F:isomerase activity"/>
    <property type="evidence" value="ECO:0007669"/>
    <property type="project" value="UniProtKB-KW"/>
</dbReference>
<evidence type="ECO:0000256" key="3">
    <source>
        <dbReference type="PIRSR" id="PIRSR006241-50"/>
    </source>
</evidence>